<dbReference type="GO" id="GO:0009294">
    <property type="term" value="P:DNA-mediated transformation"/>
    <property type="evidence" value="ECO:0007669"/>
    <property type="project" value="InterPro"/>
</dbReference>
<accession>A0A414NY71</accession>
<evidence type="ECO:0000259" key="2">
    <source>
        <dbReference type="Pfam" id="PF02481"/>
    </source>
</evidence>
<organism evidence="3 4">
    <name type="scientific">Mitsuokella multacida</name>
    <dbReference type="NCBI Taxonomy" id="52226"/>
    <lineage>
        <taxon>Bacteria</taxon>
        <taxon>Bacillati</taxon>
        <taxon>Bacillota</taxon>
        <taxon>Negativicutes</taxon>
        <taxon>Selenomonadales</taxon>
        <taxon>Selenomonadaceae</taxon>
        <taxon>Mitsuokella</taxon>
    </lineage>
</organism>
<dbReference type="RefSeq" id="WP_118175508.1">
    <property type="nucleotide sequence ID" value="NZ_CAMKFF010000003.1"/>
</dbReference>
<evidence type="ECO:0000313" key="3">
    <source>
        <dbReference type="EMBL" id="RHF52411.1"/>
    </source>
</evidence>
<gene>
    <name evidence="3" type="primary">dprA</name>
    <name evidence="3" type="ORF">DW674_04385</name>
</gene>
<name>A0A414NY71_9FIRM</name>
<dbReference type="Gene3D" id="3.40.50.450">
    <property type="match status" value="1"/>
</dbReference>
<dbReference type="PANTHER" id="PTHR43022">
    <property type="entry name" value="PROTEIN SMF"/>
    <property type="match status" value="1"/>
</dbReference>
<feature type="domain" description="Smf/DprA SLOG" evidence="2">
    <location>
        <begin position="83"/>
        <end position="290"/>
    </location>
</feature>
<reference evidence="3 4" key="1">
    <citation type="submission" date="2018-08" db="EMBL/GenBank/DDBJ databases">
        <title>A genome reference for cultivated species of the human gut microbiota.</title>
        <authorList>
            <person name="Zou Y."/>
            <person name="Xue W."/>
            <person name="Luo G."/>
        </authorList>
    </citation>
    <scope>NUCLEOTIDE SEQUENCE [LARGE SCALE GENOMIC DNA]</scope>
    <source>
        <strain evidence="3 4">AM25-21AC</strain>
    </source>
</reference>
<dbReference type="SUPFAM" id="SSF102405">
    <property type="entry name" value="MCP/YpsA-like"/>
    <property type="match status" value="1"/>
</dbReference>
<evidence type="ECO:0000256" key="1">
    <source>
        <dbReference type="ARBA" id="ARBA00006525"/>
    </source>
</evidence>
<dbReference type="AlphaFoldDB" id="A0A414NY71"/>
<evidence type="ECO:0000313" key="4">
    <source>
        <dbReference type="Proteomes" id="UP000283442"/>
    </source>
</evidence>
<dbReference type="EMBL" id="QRHE01000003">
    <property type="protein sequence ID" value="RHF52411.1"/>
    <property type="molecule type" value="Genomic_DNA"/>
</dbReference>
<proteinExistence type="inferred from homology"/>
<dbReference type="InterPro" id="IPR003488">
    <property type="entry name" value="DprA"/>
</dbReference>
<dbReference type="OrthoDB" id="9785707at2"/>
<comment type="similarity">
    <text evidence="1">Belongs to the DprA/Smf family.</text>
</comment>
<dbReference type="PANTHER" id="PTHR43022:SF1">
    <property type="entry name" value="PROTEIN SMF"/>
    <property type="match status" value="1"/>
</dbReference>
<dbReference type="Pfam" id="PF02481">
    <property type="entry name" value="DNA_processg_A"/>
    <property type="match status" value="1"/>
</dbReference>
<sequence length="365" mass="39808">MDARQDFYLAALAQCPGLGSRRLGLLLETGRDAVSLWQMPALEMSRLVRMPQGLVEALQSFRRTHPDLPELLAESCQQRGVHLCTIRDASYPYLLKEIFSAPPVLYFRGTLVPEARRLAIVGSRRLSPYGEALALEFGEQLAAAGLTVVSGAARGIDTRSHRGALKTGRTVAVLGCGIDVAYPAENRRLLMEIAESGGAVISEYGPGVQPLPAFFPARNRIISGLSEGTLVVEAAARSGSLITAELALGEGREVYALPGSVFSKMSEGCHHLIQQGARLVTKPCDILEDMGLVQKVAAKKQKSMTPDERRIYQVLSFDHPLSADEILMSLPDGEMPSLSFTLLQMELKGLIIENELHAYRRAERE</sequence>
<protein>
    <submittedName>
        <fullName evidence="3">DNA-protecting protein DprA</fullName>
    </submittedName>
</protein>
<comment type="caution">
    <text evidence="3">The sequence shown here is derived from an EMBL/GenBank/DDBJ whole genome shotgun (WGS) entry which is preliminary data.</text>
</comment>
<dbReference type="InterPro" id="IPR057666">
    <property type="entry name" value="DrpA_SLOG"/>
</dbReference>
<dbReference type="Proteomes" id="UP000283442">
    <property type="component" value="Unassembled WGS sequence"/>
</dbReference>
<dbReference type="NCBIfam" id="TIGR00732">
    <property type="entry name" value="dprA"/>
    <property type="match status" value="1"/>
</dbReference>